<dbReference type="Proteomes" id="UP000694402">
    <property type="component" value="Unassembled WGS sequence"/>
</dbReference>
<dbReference type="GeneID" id="112264439"/>
<evidence type="ECO:0000313" key="4">
    <source>
        <dbReference type="Ensembl" id="ENSOTSP00005122941.1"/>
    </source>
</evidence>
<dbReference type="GeneTree" id="ENSGT00940000155294"/>
<proteinExistence type="inferred from homology"/>
<dbReference type="Pfam" id="PF04201">
    <property type="entry name" value="TPD52"/>
    <property type="match status" value="1"/>
</dbReference>
<reference evidence="5" key="1">
    <citation type="journal article" date="2018" name="PLoS ONE">
        <title>Chinook salmon (Oncorhynchus tshawytscha) genome and transcriptome.</title>
        <authorList>
            <person name="Christensen K.A."/>
            <person name="Leong J.S."/>
            <person name="Sakhrani D."/>
            <person name="Biagi C.A."/>
            <person name="Minkley D.R."/>
            <person name="Withler R.E."/>
            <person name="Rondeau E.B."/>
            <person name="Koop B.F."/>
            <person name="Devlin R.H."/>
        </authorList>
    </citation>
    <scope>NUCLEOTIDE SEQUENCE [LARGE SCALE GENOMIC DNA]</scope>
</reference>
<comment type="similarity">
    <text evidence="1">Belongs to the TPD52 family.</text>
</comment>
<dbReference type="GO" id="GO:0005737">
    <property type="term" value="C:cytoplasm"/>
    <property type="evidence" value="ECO:0007669"/>
    <property type="project" value="TreeGrafter"/>
</dbReference>
<gene>
    <name evidence="4" type="primary">LOC112264439</name>
</gene>
<feature type="compositionally biased region" description="Polar residues" evidence="3">
    <location>
        <begin position="191"/>
        <end position="210"/>
    </location>
</feature>
<protein>
    <recommendedName>
        <fullName evidence="6">Tumor protein D52</fullName>
    </recommendedName>
</protein>
<organism evidence="4 5">
    <name type="scientific">Oncorhynchus tshawytscha</name>
    <name type="common">Chinook salmon</name>
    <name type="synonym">Salmo tshawytscha</name>
    <dbReference type="NCBI Taxonomy" id="74940"/>
    <lineage>
        <taxon>Eukaryota</taxon>
        <taxon>Metazoa</taxon>
        <taxon>Chordata</taxon>
        <taxon>Craniata</taxon>
        <taxon>Vertebrata</taxon>
        <taxon>Euteleostomi</taxon>
        <taxon>Actinopterygii</taxon>
        <taxon>Neopterygii</taxon>
        <taxon>Teleostei</taxon>
        <taxon>Protacanthopterygii</taxon>
        <taxon>Salmoniformes</taxon>
        <taxon>Salmonidae</taxon>
        <taxon>Salmoninae</taxon>
        <taxon>Oncorhynchus</taxon>
    </lineage>
</organism>
<dbReference type="AlphaFoldDB" id="A0AAZ3Q240"/>
<dbReference type="Ensembl" id="ENSOTST00005195899.1">
    <property type="protein sequence ID" value="ENSOTSP00005122941.1"/>
    <property type="gene ID" value="ENSOTSG00005003756.2"/>
</dbReference>
<accession>A0AAZ3Q240</accession>
<keyword evidence="2" id="KW-0175">Coiled coil</keyword>
<evidence type="ECO:0000256" key="3">
    <source>
        <dbReference type="SAM" id="MobiDB-lite"/>
    </source>
</evidence>
<dbReference type="GO" id="GO:0030183">
    <property type="term" value="P:B cell differentiation"/>
    <property type="evidence" value="ECO:0007669"/>
    <property type="project" value="TreeGrafter"/>
</dbReference>
<dbReference type="PANTHER" id="PTHR19307:SF12">
    <property type="entry name" value="TUMOR PROTEIN D52"/>
    <property type="match status" value="1"/>
</dbReference>
<reference evidence="4" key="3">
    <citation type="submission" date="2025-09" db="UniProtKB">
        <authorList>
            <consortium name="Ensembl"/>
        </authorList>
    </citation>
    <scope>IDENTIFICATION</scope>
</reference>
<evidence type="ECO:0000313" key="5">
    <source>
        <dbReference type="Proteomes" id="UP000694402"/>
    </source>
</evidence>
<reference evidence="4" key="2">
    <citation type="submission" date="2025-08" db="UniProtKB">
        <authorList>
            <consortium name="Ensembl"/>
        </authorList>
    </citation>
    <scope>IDENTIFICATION</scope>
</reference>
<sequence>MDALEQEYKSPFDFEQGVNSSYLYLSPSVIVTPPGSPHVTVTARGAVRPDSITEVGEDAVMSVAVSPSVPTLTEEEQEELRDELLRVEDEVVTLSQVLAAKEKQVADIKRKLGITPLNELKQNISKSWQEVTTSTAYKKTSEGLSVAGQKATAAFTSMGSAISRKFEDVRNTPTFKSFEEKVETLKVKMSPTASQGDFSDVLTSTATSDPSVPVEKWPEATPIATQEEQPH</sequence>
<dbReference type="InterPro" id="IPR007327">
    <property type="entry name" value="TPD52"/>
</dbReference>
<dbReference type="RefSeq" id="XP_024296811.1">
    <property type="nucleotide sequence ID" value="XM_024441043.2"/>
</dbReference>
<feature type="region of interest" description="Disordered" evidence="3">
    <location>
        <begin position="190"/>
        <end position="231"/>
    </location>
</feature>
<dbReference type="PANTHER" id="PTHR19307">
    <property type="entry name" value="TUMOR PROTEIN D52"/>
    <property type="match status" value="1"/>
</dbReference>
<evidence type="ECO:0008006" key="6">
    <source>
        <dbReference type="Google" id="ProtNLM"/>
    </source>
</evidence>
<keyword evidence="5" id="KW-1185">Reference proteome</keyword>
<name>A0AAZ3Q240_ONCTS</name>
<evidence type="ECO:0000256" key="2">
    <source>
        <dbReference type="ARBA" id="ARBA00023054"/>
    </source>
</evidence>
<evidence type="ECO:0000256" key="1">
    <source>
        <dbReference type="ARBA" id="ARBA00005702"/>
    </source>
</evidence>